<evidence type="ECO:0000313" key="3">
    <source>
        <dbReference type="EMBL" id="CAE2262846.1"/>
    </source>
</evidence>
<feature type="compositionally biased region" description="Basic and acidic residues" evidence="2">
    <location>
        <begin position="484"/>
        <end position="499"/>
    </location>
</feature>
<feature type="region of interest" description="Disordered" evidence="2">
    <location>
        <begin position="382"/>
        <end position="499"/>
    </location>
</feature>
<dbReference type="EMBL" id="HBKN01006922">
    <property type="protein sequence ID" value="CAE2262846.1"/>
    <property type="molecule type" value="Transcribed_RNA"/>
</dbReference>
<feature type="region of interest" description="Disordered" evidence="2">
    <location>
        <begin position="57"/>
        <end position="77"/>
    </location>
</feature>
<organism evidence="3">
    <name type="scientific">Guillardia theta</name>
    <name type="common">Cryptophyte</name>
    <name type="synonym">Cryptomonas phi</name>
    <dbReference type="NCBI Taxonomy" id="55529"/>
    <lineage>
        <taxon>Eukaryota</taxon>
        <taxon>Cryptophyceae</taxon>
        <taxon>Pyrenomonadales</taxon>
        <taxon>Geminigeraceae</taxon>
        <taxon>Guillardia</taxon>
    </lineage>
</organism>
<accession>A0A7S4JGF0</accession>
<feature type="coiled-coil region" evidence="1">
    <location>
        <begin position="666"/>
        <end position="746"/>
    </location>
</feature>
<gene>
    <name evidence="3" type="ORF">GTHE00462_LOCUS5552</name>
</gene>
<dbReference type="AlphaFoldDB" id="A0A7S4JGF0"/>
<proteinExistence type="predicted"/>
<keyword evidence="1" id="KW-0175">Coiled coil</keyword>
<feature type="compositionally biased region" description="Basic and acidic residues" evidence="2">
    <location>
        <begin position="444"/>
        <end position="475"/>
    </location>
</feature>
<name>A0A7S4JGF0_GUITH</name>
<evidence type="ECO:0000256" key="1">
    <source>
        <dbReference type="SAM" id="Coils"/>
    </source>
</evidence>
<feature type="coiled-coil region" evidence="1">
    <location>
        <begin position="601"/>
        <end position="628"/>
    </location>
</feature>
<evidence type="ECO:0000256" key="2">
    <source>
        <dbReference type="SAM" id="MobiDB-lite"/>
    </source>
</evidence>
<protein>
    <submittedName>
        <fullName evidence="3">Uncharacterized protein</fullName>
    </submittedName>
</protein>
<sequence>MSVEGGDGVNPLSARASRDGPGWLSMLVELKGRIGELEAQVGQINREKMSLKNEISQLKEGNRRAQMAEQSSSSRLQADVREVRNTLKEKTYDLNEKMATFEKRMFAEIQACRKDSLDVKSSIERSLAMQIDSLTIKTEAKHKDFIQIHNDLDDKQNALNAQLERISRDSTTFKTSMKSWKEDLLQSILDQTAGDIETIRKETRQNTEKLDQRSRAEFRNISNSLNAFNSSIETFITTTEEKLKKIYVANQKHLKKNVEKMAQESNAMKRELESTIEVLQADLSGLYTKLSESQSAFEHDTNQRFEKHEEAMKKENDERQASVEALEQKIQMLESSLQALKGTLSEYQGSNDDVQRGIQNEMHDLGDEIEERFQKRLAEAVRKEKEERNADTSSIRQDLDTRTADLTSRLQAEEEARQKGDEQEASARQKDRTELEAAMAKQGAEMEEKLKAEEEARQKGDEQEASARQKDRTELEAAMAKQGAEMEEKLKAEEEARQKGDEEIKLAALKAIEEKEAIANGTRESASALEQKILDVETSMSQLMSRDQCQELVQAAKTEMMETLTQKASETAESCMSEISKVGERTNQSIEELKASVDNDKAGQSELKAEIEKELRELEAKLEEVLSSKMKSFEESSQGQVITIVEERVRTSLEATSQVKTSLEALQGAVDKLQEWSKTIEDVKQQPNSSQDASQIQSLQDLYASQEKKINQNYDDLNFRIDRLEIDALRTRVTDLSKKLAEKEATLNSHTQSIIELLGKLDKLMQVVEMLSEDQ</sequence>
<feature type="coiled-coil region" evidence="1">
    <location>
        <begin position="251"/>
        <end position="343"/>
    </location>
</feature>
<reference evidence="3" key="1">
    <citation type="submission" date="2021-01" db="EMBL/GenBank/DDBJ databases">
        <authorList>
            <person name="Corre E."/>
            <person name="Pelletier E."/>
            <person name="Niang G."/>
            <person name="Scheremetjew M."/>
            <person name="Finn R."/>
            <person name="Kale V."/>
            <person name="Holt S."/>
            <person name="Cochrane G."/>
            <person name="Meng A."/>
            <person name="Brown T."/>
            <person name="Cohen L."/>
        </authorList>
    </citation>
    <scope>NUCLEOTIDE SEQUENCE</scope>
    <source>
        <strain evidence="3">CCMP 2712</strain>
    </source>
</reference>
<feature type="compositionally biased region" description="Basic and acidic residues" evidence="2">
    <location>
        <begin position="411"/>
        <end position="435"/>
    </location>
</feature>